<dbReference type="EMBL" id="WBJZ01000017">
    <property type="protein sequence ID" value="KAB1654839.1"/>
    <property type="molecule type" value="Genomic_DNA"/>
</dbReference>
<protein>
    <submittedName>
        <fullName evidence="1">Uncharacterized protein</fullName>
    </submittedName>
</protein>
<dbReference type="RefSeq" id="WP_158041415.1">
    <property type="nucleotide sequence ID" value="NZ_JACCFV010000001.1"/>
</dbReference>
<dbReference type="OrthoDB" id="5116660at2"/>
<reference evidence="1 2" key="1">
    <citation type="submission" date="2019-09" db="EMBL/GenBank/DDBJ databases">
        <title>Phylogeny of genus Pseudoclavibacter and closely related genus.</title>
        <authorList>
            <person name="Li Y."/>
        </authorList>
    </citation>
    <scope>NUCLEOTIDE SEQUENCE [LARGE SCALE GENOMIC DNA]</scope>
    <source>
        <strain evidence="1 2">DSM 23821</strain>
    </source>
</reference>
<organism evidence="1 2">
    <name type="scientific">Pseudoclavibacter chungangensis</name>
    <dbReference type="NCBI Taxonomy" id="587635"/>
    <lineage>
        <taxon>Bacteria</taxon>
        <taxon>Bacillati</taxon>
        <taxon>Actinomycetota</taxon>
        <taxon>Actinomycetes</taxon>
        <taxon>Micrococcales</taxon>
        <taxon>Microbacteriaceae</taxon>
        <taxon>Pseudoclavibacter</taxon>
    </lineage>
</organism>
<evidence type="ECO:0000313" key="1">
    <source>
        <dbReference type="EMBL" id="KAB1654839.1"/>
    </source>
</evidence>
<evidence type="ECO:0000313" key="2">
    <source>
        <dbReference type="Proteomes" id="UP000467240"/>
    </source>
</evidence>
<proteinExistence type="predicted"/>
<name>A0A7J5BPH1_9MICO</name>
<dbReference type="AlphaFoldDB" id="A0A7J5BPH1"/>
<sequence>MPRELTLVTRRPPTVDELRDAAREHDPDAIVANVRNGAVQMVLDARRDVILSMQYSTFVGVPDEIATRQPAAATAVPGPAFWTEVWIPFGPTGHRSAAIARGIAERCQGVCADESGELL</sequence>
<accession>A0A7J5BPH1</accession>
<comment type="caution">
    <text evidence="1">The sequence shown here is derived from an EMBL/GenBank/DDBJ whole genome shotgun (WGS) entry which is preliminary data.</text>
</comment>
<gene>
    <name evidence="1" type="ORF">F8O01_13160</name>
</gene>
<keyword evidence="2" id="KW-1185">Reference proteome</keyword>
<dbReference type="Proteomes" id="UP000467240">
    <property type="component" value="Unassembled WGS sequence"/>
</dbReference>